<evidence type="ECO:0000313" key="3">
    <source>
        <dbReference type="WBParaSite" id="TCNE_0000989001-mRNA-1"/>
    </source>
</evidence>
<reference evidence="1 2" key="2">
    <citation type="submission" date="2018-11" db="EMBL/GenBank/DDBJ databases">
        <authorList>
            <consortium name="Pathogen Informatics"/>
        </authorList>
    </citation>
    <scope>NUCLEOTIDE SEQUENCE [LARGE SCALE GENOMIC DNA]</scope>
</reference>
<keyword evidence="2" id="KW-1185">Reference proteome</keyword>
<name>A0A183UN20_TOXCA</name>
<proteinExistence type="predicted"/>
<organism evidence="2 3">
    <name type="scientific">Toxocara canis</name>
    <name type="common">Canine roundworm</name>
    <dbReference type="NCBI Taxonomy" id="6265"/>
    <lineage>
        <taxon>Eukaryota</taxon>
        <taxon>Metazoa</taxon>
        <taxon>Ecdysozoa</taxon>
        <taxon>Nematoda</taxon>
        <taxon>Chromadorea</taxon>
        <taxon>Rhabditida</taxon>
        <taxon>Spirurina</taxon>
        <taxon>Ascaridomorpha</taxon>
        <taxon>Ascaridoidea</taxon>
        <taxon>Toxocaridae</taxon>
        <taxon>Toxocara</taxon>
    </lineage>
</organism>
<sequence>MGRSVVRIIHEPTQDLIEQFATLLTADRQILCDARYSPLMRSYTLPNCHIILATPADGKHLSCFQTVIPHSGNFEGYYRGQNVGANYSLDEVHIRGRRIGHTLFDEFQRSFDHPQRIAFCDFARSERARLRPSLFPIEGRYSIRRVIGFAANIALAAGELIAAYGKVSLQNYYLFSFFCTFAVTVRQNNVYSTFIVAYCTGTVLNR</sequence>
<evidence type="ECO:0000313" key="1">
    <source>
        <dbReference type="EMBL" id="VDM41211.1"/>
    </source>
</evidence>
<accession>A0A183UN20</accession>
<evidence type="ECO:0000313" key="2">
    <source>
        <dbReference type="Proteomes" id="UP000050794"/>
    </source>
</evidence>
<protein>
    <submittedName>
        <fullName evidence="3">GNAT family N-acetyltransferase</fullName>
    </submittedName>
</protein>
<reference evidence="3" key="1">
    <citation type="submission" date="2016-06" db="UniProtKB">
        <authorList>
            <consortium name="WormBaseParasite"/>
        </authorList>
    </citation>
    <scope>IDENTIFICATION</scope>
</reference>
<dbReference type="EMBL" id="UYWY01020316">
    <property type="protein sequence ID" value="VDM41211.1"/>
    <property type="molecule type" value="Genomic_DNA"/>
</dbReference>
<gene>
    <name evidence="1" type="ORF">TCNE_LOCUS9890</name>
</gene>
<dbReference type="AlphaFoldDB" id="A0A183UN20"/>
<dbReference type="WBParaSite" id="TCNE_0000989001-mRNA-1">
    <property type="protein sequence ID" value="TCNE_0000989001-mRNA-1"/>
    <property type="gene ID" value="TCNE_0000989001"/>
</dbReference>
<dbReference type="Proteomes" id="UP000050794">
    <property type="component" value="Unassembled WGS sequence"/>
</dbReference>